<dbReference type="GO" id="GO:0006508">
    <property type="term" value="P:proteolysis"/>
    <property type="evidence" value="ECO:0007669"/>
    <property type="project" value="InterPro"/>
</dbReference>
<evidence type="ECO:0000256" key="3">
    <source>
        <dbReference type="SAM" id="MobiDB-lite"/>
    </source>
</evidence>
<protein>
    <recommendedName>
        <fullName evidence="5">Apple domain-containing protein</fullName>
    </recommendedName>
</protein>
<dbReference type="Gene3D" id="3.40.50.10320">
    <property type="entry name" value="LmbE-like"/>
    <property type="match status" value="1"/>
</dbReference>
<feature type="signal peptide" evidence="4">
    <location>
        <begin position="1"/>
        <end position="22"/>
    </location>
</feature>
<dbReference type="PANTHER" id="PTHR33946">
    <property type="match status" value="1"/>
</dbReference>
<evidence type="ECO:0000256" key="1">
    <source>
        <dbReference type="ARBA" id="ARBA00022737"/>
    </source>
</evidence>
<dbReference type="VEuPathDB" id="FungiDB:AeMF1_016371"/>
<feature type="region of interest" description="Disordered" evidence="3">
    <location>
        <begin position="174"/>
        <end position="246"/>
    </location>
</feature>
<dbReference type="GO" id="GO:0005576">
    <property type="term" value="C:extracellular region"/>
    <property type="evidence" value="ECO:0007669"/>
    <property type="project" value="InterPro"/>
</dbReference>
<dbReference type="EMBL" id="VJMJ01000132">
    <property type="protein sequence ID" value="KAF0732479.1"/>
    <property type="molecule type" value="Genomic_DNA"/>
</dbReference>
<evidence type="ECO:0000259" key="5">
    <source>
        <dbReference type="PROSITE" id="PS50948"/>
    </source>
</evidence>
<evidence type="ECO:0000313" key="7">
    <source>
        <dbReference type="Proteomes" id="UP000481153"/>
    </source>
</evidence>
<dbReference type="Proteomes" id="UP000481153">
    <property type="component" value="Unassembled WGS sequence"/>
</dbReference>
<feature type="domain" description="Apple" evidence="5">
    <location>
        <begin position="25"/>
        <end position="99"/>
    </location>
</feature>
<dbReference type="SMART" id="SM00223">
    <property type="entry name" value="APPLE"/>
    <property type="match status" value="3"/>
</dbReference>
<feature type="chain" id="PRO_5026202288" description="Apple domain-containing protein" evidence="4">
    <location>
        <begin position="23"/>
        <end position="1006"/>
    </location>
</feature>
<keyword evidence="7" id="KW-1185">Reference proteome</keyword>
<reference evidence="6 7" key="1">
    <citation type="submission" date="2019-07" db="EMBL/GenBank/DDBJ databases">
        <title>Genomics analysis of Aphanomyces spp. identifies a new class of oomycete effector associated with host adaptation.</title>
        <authorList>
            <person name="Gaulin E."/>
        </authorList>
    </citation>
    <scope>NUCLEOTIDE SEQUENCE [LARGE SCALE GENOMIC DNA]</scope>
    <source>
        <strain evidence="6 7">ATCC 201684</strain>
    </source>
</reference>
<evidence type="ECO:0000313" key="6">
    <source>
        <dbReference type="EMBL" id="KAF0732479.1"/>
    </source>
</evidence>
<keyword evidence="2" id="KW-1015">Disulfide bond</keyword>
<organism evidence="6 7">
    <name type="scientific">Aphanomyces euteiches</name>
    <dbReference type="NCBI Taxonomy" id="100861"/>
    <lineage>
        <taxon>Eukaryota</taxon>
        <taxon>Sar</taxon>
        <taxon>Stramenopiles</taxon>
        <taxon>Oomycota</taxon>
        <taxon>Saprolegniomycetes</taxon>
        <taxon>Saprolegniales</taxon>
        <taxon>Verrucalvaceae</taxon>
        <taxon>Aphanomyces</taxon>
    </lineage>
</organism>
<keyword evidence="4" id="KW-0732">Signal</keyword>
<dbReference type="VEuPathDB" id="FungiDB:AeMF1_020815"/>
<dbReference type="Pfam" id="PF14295">
    <property type="entry name" value="PAN_4"/>
    <property type="match status" value="5"/>
</dbReference>
<sequence length="1006" mass="107321">MRWACAIHIVAAFATILQQVDAAQCSTIEEDTDYYNNDIKSTQQTSADKCCDDCAKTTGCTVYVWNNYTQTCWLKSQPSNKATSPGARASRLVLTPATCSTVQKNVDLPGNDIGDPILADTYALCCTYCSVTKGCVAYAWSPADAYGPATCYLKSSKGKATSYKGSMAAYLTPPTTAPTTKAPTTAAPTTTKATTAAPTTTKAMTAAPTTAAPTATAATTAAPTTTKATTAAPTTAAPTPSPTTVTQCAAVQPNTDYYGNDMVTLQKDTIDQCCSACISTPGCVVFVWVMRDVGTCLLKSGMGSPSTFTGAYASYPIVPTPAPTPSACPVVEDNVDYPNNDIYQTYRTNYQDCCTDCQATPGCSLYVWSRGTCYLKSKKGPSSYASGAKAGVLPVDAPVTALANLQFSVHGAFPLPPVSYGYIPGSMWIDQTTLPVINSQVEAFIEKNKAANNSHEAPPVPIFTLEADMGLTLYLNVTSKGECAALTAAYGNNFFTYLPSQFYCLSHLNSADTTLQVFTAPSQTMVFPQSLDDAYMSGSQANVATNALCLSACATKNNCVGVVYTASTQLCTFYQPKVSTFSDVSAGWVNPAAYYVDNGSIQYTKMLMASLPKAYVSSTMPSVTSADACATYANTKSSILFGYNSNTLSCDVYTPTSSTTKSLSFFNTPSAPVVLSGAFGSDVSGGSLTASTSLDCYKLCLPSQNNCFASVFDSTAKTCAYYQASFDVSSTLGWIIPKTLPTTMSTVNQVDFYITAHQDDHELFMAAPVYNSLKSSTTKAVFVYMSGGDAGQTDGWWQARETGTLAATKTWVNMFGVYSPVPKTETLLINGHHIVKVTIGNAIHYFLRLSETNLGYVLDQNMTEAPLDQPTEYYANAQAVKDMLKAIMVLEATKVAKATASYSEYLTDPSNDHYLHVATGRISAELLNSDPLFSSCVSQTTYFGYQHWLDAVNMKDPESTAQRSIWLNLAVGIYSQYKLQVWSGHAGALGRSYIGNSIVKSGACTF</sequence>
<dbReference type="PROSITE" id="PS50948">
    <property type="entry name" value="PAN"/>
    <property type="match status" value="1"/>
</dbReference>
<dbReference type="InterPro" id="IPR024078">
    <property type="entry name" value="LmbE-like_dom_sf"/>
</dbReference>
<dbReference type="InterPro" id="IPR000177">
    <property type="entry name" value="Apple"/>
</dbReference>
<name>A0A6G0WYB4_9STRA</name>
<gene>
    <name evidence="6" type="ORF">Ae201684_010468</name>
</gene>
<proteinExistence type="predicted"/>
<accession>A0A6G0WYB4</accession>
<dbReference type="InterPro" id="IPR003609">
    <property type="entry name" value="Pan_app"/>
</dbReference>
<dbReference type="CDD" id="cd01100">
    <property type="entry name" value="APPLE_Factor_XI_like"/>
    <property type="match status" value="4"/>
</dbReference>
<evidence type="ECO:0000256" key="4">
    <source>
        <dbReference type="SAM" id="SignalP"/>
    </source>
</evidence>
<feature type="compositionally biased region" description="Low complexity" evidence="3">
    <location>
        <begin position="174"/>
        <end position="244"/>
    </location>
</feature>
<dbReference type="AlphaFoldDB" id="A0A6G0WYB4"/>
<dbReference type="PANTHER" id="PTHR33946:SF4">
    <property type="entry name" value="COAGULATION FACTOR XI"/>
    <property type="match status" value="1"/>
</dbReference>
<comment type="caution">
    <text evidence="6">The sequence shown here is derived from an EMBL/GenBank/DDBJ whole genome shotgun (WGS) entry which is preliminary data.</text>
</comment>
<keyword evidence="1" id="KW-0677">Repeat</keyword>
<dbReference type="Gene3D" id="3.50.4.10">
    <property type="entry name" value="Hepatocyte Growth Factor"/>
    <property type="match status" value="4"/>
</dbReference>
<evidence type="ECO:0000256" key="2">
    <source>
        <dbReference type="ARBA" id="ARBA00023157"/>
    </source>
</evidence>